<dbReference type="Proteomes" id="UP000653493">
    <property type="component" value="Unassembled WGS sequence"/>
</dbReference>
<feature type="compositionally biased region" description="Basic and acidic residues" evidence="1">
    <location>
        <begin position="1"/>
        <end position="10"/>
    </location>
</feature>
<feature type="region of interest" description="Disordered" evidence="1">
    <location>
        <begin position="1"/>
        <end position="29"/>
    </location>
</feature>
<feature type="compositionally biased region" description="Basic residues" evidence="1">
    <location>
        <begin position="222"/>
        <end position="232"/>
    </location>
</feature>
<evidence type="ECO:0000256" key="1">
    <source>
        <dbReference type="SAM" id="MobiDB-lite"/>
    </source>
</evidence>
<dbReference type="AlphaFoldDB" id="A0A918GLW0"/>
<evidence type="ECO:0000313" key="2">
    <source>
        <dbReference type="EMBL" id="GGS46132.1"/>
    </source>
</evidence>
<comment type="caution">
    <text evidence="2">The sequence shown here is derived from an EMBL/GenBank/DDBJ whole genome shotgun (WGS) entry which is preliminary data.</text>
</comment>
<dbReference type="SUPFAM" id="SSF48498">
    <property type="entry name" value="Tetracyclin repressor-like, C-terminal domain"/>
    <property type="match status" value="1"/>
</dbReference>
<dbReference type="InterPro" id="IPR036271">
    <property type="entry name" value="Tet_transcr_reg_TetR-rel_C_sf"/>
</dbReference>
<protein>
    <submittedName>
        <fullName evidence="2">Uncharacterized protein</fullName>
    </submittedName>
</protein>
<dbReference type="Gene3D" id="1.10.357.10">
    <property type="entry name" value="Tetracycline Repressor, domain 2"/>
    <property type="match status" value="1"/>
</dbReference>
<dbReference type="EMBL" id="BMSL01000011">
    <property type="protein sequence ID" value="GGS46132.1"/>
    <property type="molecule type" value="Genomic_DNA"/>
</dbReference>
<feature type="region of interest" description="Disordered" evidence="1">
    <location>
        <begin position="131"/>
        <end position="273"/>
    </location>
</feature>
<accession>A0A918GLW0</accession>
<sequence length="273" mass="28718">MTEAVADRPTPRPLPGTGSTRPDAVACPGTLTLPGDPSVVAGALVEWAEAGRVDLRDLPAARPEQPRRPLVRGVGRGDLPAGLPVAPLADSWIGFVVYRIVFGEGERVPDEAEIAASVDAALRLRLTPSAAGRSRRVAVPVTHRTHRTAPSVPTGSTGPTGQRPRCPRDPPDPPDSALGAHGTLRPTAQHPRCPRDPSTHRTASSVPTGPIDPPDSALGAHGTHRPTAQHRRCLPDPPCPRGPRTPSGPGVGRAPSWWTPHLADRPAPVRWPP</sequence>
<gene>
    <name evidence="2" type="ORF">GCM10010238_39860</name>
</gene>
<evidence type="ECO:0000313" key="3">
    <source>
        <dbReference type="Proteomes" id="UP000653493"/>
    </source>
</evidence>
<reference evidence="2" key="1">
    <citation type="journal article" date="2014" name="Int. J. Syst. Evol. Microbiol.">
        <title>Complete genome sequence of Corynebacterium casei LMG S-19264T (=DSM 44701T), isolated from a smear-ripened cheese.</title>
        <authorList>
            <consortium name="US DOE Joint Genome Institute (JGI-PGF)"/>
            <person name="Walter F."/>
            <person name="Albersmeier A."/>
            <person name="Kalinowski J."/>
            <person name="Ruckert C."/>
        </authorList>
    </citation>
    <scope>NUCLEOTIDE SEQUENCE</scope>
    <source>
        <strain evidence="2">JCM 4234</strain>
    </source>
</reference>
<keyword evidence="3" id="KW-1185">Reference proteome</keyword>
<proteinExistence type="predicted"/>
<name>A0A918GLW0_STRGD</name>
<organism evidence="2 3">
    <name type="scientific">Streptomyces griseoviridis</name>
    <dbReference type="NCBI Taxonomy" id="45398"/>
    <lineage>
        <taxon>Bacteria</taxon>
        <taxon>Bacillati</taxon>
        <taxon>Actinomycetota</taxon>
        <taxon>Actinomycetes</taxon>
        <taxon>Kitasatosporales</taxon>
        <taxon>Streptomycetaceae</taxon>
        <taxon>Streptomyces</taxon>
    </lineage>
</organism>
<feature type="compositionally biased region" description="Polar residues" evidence="1">
    <location>
        <begin position="151"/>
        <end position="160"/>
    </location>
</feature>
<reference evidence="2" key="2">
    <citation type="submission" date="2020-09" db="EMBL/GenBank/DDBJ databases">
        <authorList>
            <person name="Sun Q."/>
            <person name="Ohkuma M."/>
        </authorList>
    </citation>
    <scope>NUCLEOTIDE SEQUENCE</scope>
    <source>
        <strain evidence="2">JCM 4234</strain>
    </source>
</reference>